<dbReference type="EMBL" id="JAATJE010000001">
    <property type="protein sequence ID" value="NJC34236.1"/>
    <property type="molecule type" value="Genomic_DNA"/>
</dbReference>
<proteinExistence type="predicted"/>
<comment type="caution">
    <text evidence="2">The sequence shown here is derived from an EMBL/GenBank/DDBJ whole genome shotgun (WGS) entry which is preliminary data.</text>
</comment>
<sequence length="139" mass="14314">MMILASLLSLAVATAPAAITTTINHASGPVTAVYSGRISIDRQQVGTIAPPGRASTLRCRWVAHLIVDRRASATDGATAGRTFTRSAIAQGSRPGWCGSGAARIDAAVATEAERHLALAAAEDRRLLLDEIERIAAGGG</sequence>
<feature type="signal peptide" evidence="1">
    <location>
        <begin position="1"/>
        <end position="17"/>
    </location>
</feature>
<protein>
    <submittedName>
        <fullName evidence="2">Uncharacterized protein</fullName>
    </submittedName>
</protein>
<organism evidence="2 3">
    <name type="scientific">Sphingomonas jejuensis</name>
    <dbReference type="NCBI Taxonomy" id="904715"/>
    <lineage>
        <taxon>Bacteria</taxon>
        <taxon>Pseudomonadati</taxon>
        <taxon>Pseudomonadota</taxon>
        <taxon>Alphaproteobacteria</taxon>
        <taxon>Sphingomonadales</taxon>
        <taxon>Sphingomonadaceae</taxon>
        <taxon>Sphingomonas</taxon>
    </lineage>
</organism>
<keyword evidence="3" id="KW-1185">Reference proteome</keyword>
<evidence type="ECO:0000313" key="2">
    <source>
        <dbReference type="EMBL" id="NJC34236.1"/>
    </source>
</evidence>
<gene>
    <name evidence="2" type="ORF">GGR88_001710</name>
</gene>
<dbReference type="Proteomes" id="UP000734218">
    <property type="component" value="Unassembled WGS sequence"/>
</dbReference>
<reference evidence="2 3" key="1">
    <citation type="submission" date="2020-03" db="EMBL/GenBank/DDBJ databases">
        <title>Genomic Encyclopedia of Type Strains, Phase IV (KMG-IV): sequencing the most valuable type-strain genomes for metagenomic binning, comparative biology and taxonomic classification.</title>
        <authorList>
            <person name="Goeker M."/>
        </authorList>
    </citation>
    <scope>NUCLEOTIDE SEQUENCE [LARGE SCALE GENOMIC DNA]</scope>
    <source>
        <strain evidence="2 3">DSM 27651</strain>
    </source>
</reference>
<evidence type="ECO:0000256" key="1">
    <source>
        <dbReference type="SAM" id="SignalP"/>
    </source>
</evidence>
<evidence type="ECO:0000313" key="3">
    <source>
        <dbReference type="Proteomes" id="UP000734218"/>
    </source>
</evidence>
<accession>A0ABX0XNG6</accession>
<feature type="chain" id="PRO_5045539232" evidence="1">
    <location>
        <begin position="18"/>
        <end position="139"/>
    </location>
</feature>
<name>A0ABX0XNG6_9SPHN</name>
<keyword evidence="1" id="KW-0732">Signal</keyword>
<dbReference type="RefSeq" id="WP_167954102.1">
    <property type="nucleotide sequence ID" value="NZ_JAATJE010000001.1"/>
</dbReference>